<name>A0A0K1PRB0_9BACT</name>
<dbReference type="KEGG" id="llu:AKJ09_02313"/>
<reference evidence="2 3" key="1">
    <citation type="submission" date="2015-08" db="EMBL/GenBank/DDBJ databases">
        <authorList>
            <person name="Babu N.S."/>
            <person name="Beckwith C.J."/>
            <person name="Beseler K.G."/>
            <person name="Brison A."/>
            <person name="Carone J.V."/>
            <person name="Caskin T.P."/>
            <person name="Diamond M."/>
            <person name="Durham M.E."/>
            <person name="Foxe J.M."/>
            <person name="Go M."/>
            <person name="Henderson B.A."/>
            <person name="Jones I.B."/>
            <person name="McGettigan J.A."/>
            <person name="Micheletti S.J."/>
            <person name="Nasrallah M.E."/>
            <person name="Ortiz D."/>
            <person name="Piller C.R."/>
            <person name="Privatt S.R."/>
            <person name="Schneider S.L."/>
            <person name="Sharp S."/>
            <person name="Smith T.C."/>
            <person name="Stanton J.D."/>
            <person name="Ullery H.E."/>
            <person name="Wilson R.J."/>
            <person name="Serrano M.G."/>
            <person name="Buck G."/>
            <person name="Lee V."/>
            <person name="Wang Y."/>
            <person name="Carvalho R."/>
            <person name="Voegtly L."/>
            <person name="Shi R."/>
            <person name="Duckworth R."/>
            <person name="Johnson A."/>
            <person name="Loviza R."/>
            <person name="Walstead R."/>
            <person name="Shah Z."/>
            <person name="Kiflezghi M."/>
            <person name="Wade K."/>
            <person name="Ball S.L."/>
            <person name="Bradley K.W."/>
            <person name="Asai D.J."/>
            <person name="Bowman C.A."/>
            <person name="Russell D.A."/>
            <person name="Pope W.H."/>
            <person name="Jacobs-Sera D."/>
            <person name="Hendrix R.W."/>
            <person name="Hatfull G.F."/>
        </authorList>
    </citation>
    <scope>NUCLEOTIDE SEQUENCE [LARGE SCALE GENOMIC DNA]</scope>
    <source>
        <strain evidence="2 3">DSM 27648</strain>
    </source>
</reference>
<keyword evidence="3" id="KW-1185">Reference proteome</keyword>
<evidence type="ECO:0000313" key="3">
    <source>
        <dbReference type="Proteomes" id="UP000064967"/>
    </source>
</evidence>
<evidence type="ECO:0000256" key="1">
    <source>
        <dbReference type="SAM" id="MobiDB-lite"/>
    </source>
</evidence>
<dbReference type="AlphaFoldDB" id="A0A0K1PRB0"/>
<proteinExistence type="predicted"/>
<dbReference type="EMBL" id="CP012333">
    <property type="protein sequence ID" value="AKU95649.1"/>
    <property type="molecule type" value="Genomic_DNA"/>
</dbReference>
<evidence type="ECO:0000313" key="2">
    <source>
        <dbReference type="EMBL" id="AKU95649.1"/>
    </source>
</evidence>
<dbReference type="OrthoDB" id="5526383at2"/>
<dbReference type="Gene3D" id="1.25.40.10">
    <property type="entry name" value="Tetratricopeptide repeat domain"/>
    <property type="match status" value="1"/>
</dbReference>
<dbReference type="InterPro" id="IPR011990">
    <property type="entry name" value="TPR-like_helical_dom_sf"/>
</dbReference>
<dbReference type="RefSeq" id="WP_146647059.1">
    <property type="nucleotide sequence ID" value="NZ_CP012333.1"/>
</dbReference>
<dbReference type="STRING" id="1391654.AKJ09_02313"/>
<protein>
    <submittedName>
        <fullName evidence="2">Uncharacterized protein</fullName>
    </submittedName>
</protein>
<sequence length="233" mass="25000">MSREPIRFVDLEDAPSPKAAYMRDIIRAQQSVPLPEGKMEELADRLGPLLRSSPSAVQPTRWLGLAMAVIVTGVLASGTLSKTVAVAPTTHEQAGATAPVPTAAERQPTPPSDPPALPVLPTLSVEALPSANIEKAPAPAGAVPRCDDVMLVDAADTELRNGKPESALATAREHERRCPTGTLVQERERIAIEALVQLGRIDQARARARAFEERFPSSPHVGRIQQALERHPH</sequence>
<feature type="region of interest" description="Disordered" evidence="1">
    <location>
        <begin position="91"/>
        <end position="116"/>
    </location>
</feature>
<gene>
    <name evidence="2" type="ORF">AKJ09_02313</name>
</gene>
<organism evidence="2 3">
    <name type="scientific">Labilithrix luteola</name>
    <dbReference type="NCBI Taxonomy" id="1391654"/>
    <lineage>
        <taxon>Bacteria</taxon>
        <taxon>Pseudomonadati</taxon>
        <taxon>Myxococcota</taxon>
        <taxon>Polyangia</taxon>
        <taxon>Polyangiales</taxon>
        <taxon>Labilitrichaceae</taxon>
        <taxon>Labilithrix</taxon>
    </lineage>
</organism>
<accession>A0A0K1PRB0</accession>
<dbReference type="Proteomes" id="UP000064967">
    <property type="component" value="Chromosome"/>
</dbReference>